<evidence type="ECO:0000256" key="1">
    <source>
        <dbReference type="SAM" id="Phobius"/>
    </source>
</evidence>
<keyword evidence="1" id="KW-0472">Membrane</keyword>
<keyword evidence="1" id="KW-0812">Transmembrane</keyword>
<dbReference type="EMBL" id="JAZGQL010000001">
    <property type="protein sequence ID" value="MEE6305464.1"/>
    <property type="molecule type" value="Genomic_DNA"/>
</dbReference>
<proteinExistence type="predicted"/>
<feature type="transmembrane region" description="Helical" evidence="1">
    <location>
        <begin position="70"/>
        <end position="89"/>
    </location>
</feature>
<evidence type="ECO:0000313" key="2">
    <source>
        <dbReference type="EMBL" id="MEE6305464.1"/>
    </source>
</evidence>
<sequence length="299" mass="32392">MTVAAALSTLAAPSADEPPMLFGAAIWSILVMAVVLVANLVVHLLRNWFGPLDRLVEGARQDVYLNHVRGPAAAVLVAATSGYGINIVTGDAGSLLGYLGLLMALPLPLAMVVWAGVRAVRQADFEQVWPPESIPVDDRVKVRYVLRRVRAEAERLAGLPTGEVDRLGRLLTRLSDETVPALHARRDRDLRQWLRDHPVVSVGLAVWSGLTVVAVGIALASRYDGLWRLVGVLATFAIVVLGLQGGLLSVLRRRSRYRSALLADEVEQTAGGIRRRITQLRLGLETGPGALPGRQRRRG</sequence>
<organism evidence="2 3">
    <name type="scientific">Plantactinospora veratri</name>
    <dbReference type="NCBI Taxonomy" id="1436122"/>
    <lineage>
        <taxon>Bacteria</taxon>
        <taxon>Bacillati</taxon>
        <taxon>Actinomycetota</taxon>
        <taxon>Actinomycetes</taxon>
        <taxon>Micromonosporales</taxon>
        <taxon>Micromonosporaceae</taxon>
        <taxon>Plantactinospora</taxon>
    </lineage>
</organism>
<accession>A0ABU7S694</accession>
<comment type="caution">
    <text evidence="2">The sequence shown here is derived from an EMBL/GenBank/DDBJ whole genome shotgun (WGS) entry which is preliminary data.</text>
</comment>
<reference evidence="2 3" key="1">
    <citation type="submission" date="2024-01" db="EMBL/GenBank/DDBJ databases">
        <title>Genome insights into Plantactinospora veratri sp. nov.</title>
        <authorList>
            <person name="Wang L."/>
        </authorList>
    </citation>
    <scope>NUCLEOTIDE SEQUENCE [LARGE SCALE GENOMIC DNA]</scope>
    <source>
        <strain evidence="2 3">NEAU-FHS4</strain>
    </source>
</reference>
<dbReference type="Proteomes" id="UP001339911">
    <property type="component" value="Unassembled WGS sequence"/>
</dbReference>
<gene>
    <name evidence="2" type="ORF">V1634_01265</name>
</gene>
<name>A0ABU7S694_9ACTN</name>
<keyword evidence="3" id="KW-1185">Reference proteome</keyword>
<feature type="transmembrane region" description="Helical" evidence="1">
    <location>
        <begin position="198"/>
        <end position="220"/>
    </location>
</feature>
<keyword evidence="1" id="KW-1133">Transmembrane helix</keyword>
<feature type="transmembrane region" description="Helical" evidence="1">
    <location>
        <begin position="95"/>
        <end position="117"/>
    </location>
</feature>
<protein>
    <submittedName>
        <fullName evidence="2">Uncharacterized protein</fullName>
    </submittedName>
</protein>
<evidence type="ECO:0000313" key="3">
    <source>
        <dbReference type="Proteomes" id="UP001339911"/>
    </source>
</evidence>
<feature type="transmembrane region" description="Helical" evidence="1">
    <location>
        <begin position="226"/>
        <end position="251"/>
    </location>
</feature>
<feature type="transmembrane region" description="Helical" evidence="1">
    <location>
        <begin position="25"/>
        <end position="49"/>
    </location>
</feature>
<dbReference type="RefSeq" id="WP_331205849.1">
    <property type="nucleotide sequence ID" value="NZ_JAZGQL010000001.1"/>
</dbReference>